<gene>
    <name evidence="2" type="ORF">ST47_g4205</name>
</gene>
<evidence type="ECO:0000313" key="3">
    <source>
        <dbReference type="Proteomes" id="UP000076837"/>
    </source>
</evidence>
<dbReference type="Proteomes" id="UP000076837">
    <property type="component" value="Unassembled WGS sequence"/>
</dbReference>
<comment type="caution">
    <text evidence="2">The sequence shown here is derived from an EMBL/GenBank/DDBJ whole genome shotgun (WGS) entry which is preliminary data.</text>
</comment>
<reference evidence="2 3" key="1">
    <citation type="journal article" date="2016" name="Sci. Rep.">
        <title>Draft genome sequencing and secretome analysis of fungal phytopathogen Ascochyta rabiei provides insight into the necrotrophic effector repertoire.</title>
        <authorList>
            <person name="Verma S."/>
            <person name="Gazara R.K."/>
            <person name="Nizam S."/>
            <person name="Parween S."/>
            <person name="Chattopadhyay D."/>
            <person name="Verma P.K."/>
        </authorList>
    </citation>
    <scope>NUCLEOTIDE SEQUENCE [LARGE SCALE GENOMIC DNA]</scope>
    <source>
        <strain evidence="2 3">ArDII</strain>
    </source>
</reference>
<feature type="region of interest" description="Disordered" evidence="1">
    <location>
        <begin position="296"/>
        <end position="333"/>
    </location>
</feature>
<accession>A0A163G6J2</accession>
<feature type="compositionally biased region" description="Polar residues" evidence="1">
    <location>
        <begin position="65"/>
        <end position="87"/>
    </location>
</feature>
<organism evidence="2 3">
    <name type="scientific">Didymella rabiei</name>
    <name type="common">Chickpea ascochyta blight fungus</name>
    <name type="synonym">Mycosphaerella rabiei</name>
    <dbReference type="NCBI Taxonomy" id="5454"/>
    <lineage>
        <taxon>Eukaryota</taxon>
        <taxon>Fungi</taxon>
        <taxon>Dikarya</taxon>
        <taxon>Ascomycota</taxon>
        <taxon>Pezizomycotina</taxon>
        <taxon>Dothideomycetes</taxon>
        <taxon>Pleosporomycetidae</taxon>
        <taxon>Pleosporales</taxon>
        <taxon>Pleosporineae</taxon>
        <taxon>Didymellaceae</taxon>
        <taxon>Ascochyta</taxon>
    </lineage>
</organism>
<name>A0A163G6J2_DIDRA</name>
<feature type="region of interest" description="Disordered" evidence="1">
    <location>
        <begin position="234"/>
        <end position="260"/>
    </location>
</feature>
<dbReference type="AlphaFoldDB" id="A0A163G6J2"/>
<proteinExistence type="predicted"/>
<feature type="compositionally biased region" description="Basic and acidic residues" evidence="1">
    <location>
        <begin position="125"/>
        <end position="134"/>
    </location>
</feature>
<evidence type="ECO:0000313" key="2">
    <source>
        <dbReference type="EMBL" id="KZM24706.1"/>
    </source>
</evidence>
<keyword evidence="3" id="KW-1185">Reference proteome</keyword>
<evidence type="ECO:0000256" key="1">
    <source>
        <dbReference type="SAM" id="MobiDB-lite"/>
    </source>
</evidence>
<feature type="compositionally biased region" description="Polar residues" evidence="1">
    <location>
        <begin position="244"/>
        <end position="260"/>
    </location>
</feature>
<feature type="region of interest" description="Disordered" evidence="1">
    <location>
        <begin position="123"/>
        <end position="145"/>
    </location>
</feature>
<dbReference type="EMBL" id="JYNV01000154">
    <property type="protein sequence ID" value="KZM24706.1"/>
    <property type="molecule type" value="Genomic_DNA"/>
</dbReference>
<sequence length="486" mass="53127">MKRSAIARRTIAIELLRRLDQIEGDTRRSCLTPPPHPRSADAVHEDKHLTSMKFGCRARRPSFSTTDLQFSPRKQNGCTEISSNSLASPDGIGPAKLVMSDAFACSMKQKLIETGSIQAYSSRDAWSDTWRRNPQDSSGPQRRAEQNIWTSAAGAEPTPPATPSTYDTLLAGFEASGSDVTFAEGCRSSSPLSGMWDFDLNQDTTEGAKEGDVGNSDQTRVDIFDRIFSVVDEHRRSRNHRKSSVNAGSNTAKTSPATLRAQSRTNGGLLEFRASATKPKGPKPTRTHRRHMPLHLPVRPISPQPRNVQLASPPPPPSTTSMIAPTSSSSHTRIDPQTEQELQYKHRHIFVGTASLYGFLEVLETSSSGTTSASAIMKAFTILASNEQILFRQASSSTDDWHLVTRITPDMSTFDCIALARVQLGSVSLQRFVDLVPFDAHGEASTVLVVDAFKVASHMDAEAGLHPCRKAQAFRMAVSEQADPLD</sequence>
<dbReference type="OrthoDB" id="3786670at2759"/>
<feature type="region of interest" description="Disordered" evidence="1">
    <location>
        <begin position="65"/>
        <end position="90"/>
    </location>
</feature>
<protein>
    <submittedName>
        <fullName evidence="2">Uncharacterized protein</fullName>
    </submittedName>
</protein>
<feature type="compositionally biased region" description="Low complexity" evidence="1">
    <location>
        <begin position="319"/>
        <end position="331"/>
    </location>
</feature>